<protein>
    <submittedName>
        <fullName evidence="1">DUF1015 domain-containing protein</fullName>
    </submittedName>
</protein>
<gene>
    <name evidence="1" type="ORF">NGF19_24865</name>
</gene>
<dbReference type="InterPro" id="IPR008323">
    <property type="entry name" value="UCP033563"/>
</dbReference>
<comment type="caution">
    <text evidence="1">The sequence shown here is derived from an EMBL/GenBank/DDBJ whole genome shotgun (WGS) entry which is preliminary data.</text>
</comment>
<dbReference type="Proteomes" id="UP001523219">
    <property type="component" value="Unassembled WGS sequence"/>
</dbReference>
<keyword evidence="2" id="KW-1185">Reference proteome</keyword>
<dbReference type="Pfam" id="PF06245">
    <property type="entry name" value="DUF1015"/>
    <property type="match status" value="1"/>
</dbReference>
<evidence type="ECO:0000313" key="1">
    <source>
        <dbReference type="EMBL" id="MCN9243976.1"/>
    </source>
</evidence>
<dbReference type="PIRSF" id="PIRSF033563">
    <property type="entry name" value="UCP033563"/>
    <property type="match status" value="1"/>
</dbReference>
<proteinExistence type="predicted"/>
<accession>A0ABT0ZKA4</accession>
<name>A0ABT0ZKA4_9ACTN</name>
<dbReference type="PANTHER" id="PTHR36454:SF1">
    <property type="entry name" value="DUF1015 DOMAIN-CONTAINING PROTEIN"/>
    <property type="match status" value="1"/>
</dbReference>
<evidence type="ECO:0000313" key="2">
    <source>
        <dbReference type="Proteomes" id="UP001523219"/>
    </source>
</evidence>
<dbReference type="PANTHER" id="PTHR36454">
    <property type="entry name" value="LMO2823 PROTEIN"/>
    <property type="match status" value="1"/>
</dbReference>
<dbReference type="EMBL" id="JAMWMR010000027">
    <property type="protein sequence ID" value="MCN9243976.1"/>
    <property type="molecule type" value="Genomic_DNA"/>
</dbReference>
<organism evidence="1 2">
    <name type="scientific">Streptomyces macrolidinus</name>
    <dbReference type="NCBI Taxonomy" id="2952607"/>
    <lineage>
        <taxon>Bacteria</taxon>
        <taxon>Bacillati</taxon>
        <taxon>Actinomycetota</taxon>
        <taxon>Actinomycetes</taxon>
        <taxon>Kitasatosporales</taxon>
        <taxon>Streptomycetaceae</taxon>
        <taxon>Streptomyces</taxon>
    </lineage>
</organism>
<sequence>MDTGVSGDVTTRMGLDLAPFRGLRYDPHRVGSLAAVTSPPYDVVVRPDGLLHLESADPYNIVRLILPQATTPAARNQQAADTLRRWLSEGVLTADAEPGLYVYEQRGEGLLQRGVIGALRVSEPSEGVVLPHEDVMPHVIADRAALMRATSANLEPLLLTYRGDSAETGTTAVIERTAARTPLLRTTTEDGFCHRLWAVTDPADLAEIQTDLAGHQALIADGHHRWATYRRLRAEHASPSPWDYGLVLLVDTARYPLRVRAIHRLLHRLPVAEALASLTGLFRVRDLHVPLTKALEMLAEAAAVGNAFLLAGDGTFHLVDRPNPDLLARTIPATYPEAWRTLDATVLHATLLENVWHIPEDSPEHIAYIHDTAATVEKAERDGGTAVLMHPVREEVVRELARQGVTMPRKSTSFGPKPATGLVLRAL</sequence>
<reference evidence="1 2" key="1">
    <citation type="submission" date="2022-05" db="EMBL/GenBank/DDBJ databases">
        <title>Streptomyces sp. nov. RY43-2 isolated from soil of a peat swamp forest.</title>
        <authorList>
            <person name="Kanchanasin P."/>
            <person name="Tanasupawat S."/>
            <person name="Phongsopitanun W."/>
        </authorList>
    </citation>
    <scope>NUCLEOTIDE SEQUENCE [LARGE SCALE GENOMIC DNA]</scope>
    <source>
        <strain evidence="1 2">RY43-2</strain>
    </source>
</reference>
<dbReference type="RefSeq" id="WP_252427578.1">
    <property type="nucleotide sequence ID" value="NZ_JAMWMR010000027.1"/>
</dbReference>